<dbReference type="EMBL" id="JAEACU010000005">
    <property type="protein sequence ID" value="KAH7528474.1"/>
    <property type="molecule type" value="Genomic_DNA"/>
</dbReference>
<feature type="repeat" description="PPR" evidence="2">
    <location>
        <begin position="175"/>
        <end position="210"/>
    </location>
</feature>
<protein>
    <recommendedName>
        <fullName evidence="5">Pentatricopeptide repeat-containing protein</fullName>
    </recommendedName>
</protein>
<evidence type="ECO:0000256" key="2">
    <source>
        <dbReference type="PROSITE-ProRule" id="PRU00708"/>
    </source>
</evidence>
<feature type="repeat" description="PPR" evidence="2">
    <location>
        <begin position="73"/>
        <end position="107"/>
    </location>
</feature>
<dbReference type="NCBIfam" id="TIGR00756">
    <property type="entry name" value="PPR"/>
    <property type="match status" value="2"/>
</dbReference>
<dbReference type="FunFam" id="1.25.40.10:FF:000344">
    <property type="entry name" value="Pentatricopeptide repeat-containing protein"/>
    <property type="match status" value="1"/>
</dbReference>
<dbReference type="PANTHER" id="PTHR24015">
    <property type="entry name" value="OS07G0578800 PROTEIN-RELATED"/>
    <property type="match status" value="1"/>
</dbReference>
<proteinExistence type="predicted"/>
<organism evidence="3 4">
    <name type="scientific">Ziziphus jujuba var. spinosa</name>
    <dbReference type="NCBI Taxonomy" id="714518"/>
    <lineage>
        <taxon>Eukaryota</taxon>
        <taxon>Viridiplantae</taxon>
        <taxon>Streptophyta</taxon>
        <taxon>Embryophyta</taxon>
        <taxon>Tracheophyta</taxon>
        <taxon>Spermatophyta</taxon>
        <taxon>Magnoliopsida</taxon>
        <taxon>eudicotyledons</taxon>
        <taxon>Gunneridae</taxon>
        <taxon>Pentapetalae</taxon>
        <taxon>rosids</taxon>
        <taxon>fabids</taxon>
        <taxon>Rosales</taxon>
        <taxon>Rhamnaceae</taxon>
        <taxon>Paliureae</taxon>
        <taxon>Ziziphus</taxon>
    </lineage>
</organism>
<dbReference type="Pfam" id="PF01535">
    <property type="entry name" value="PPR"/>
    <property type="match status" value="4"/>
</dbReference>
<dbReference type="InterPro" id="IPR011990">
    <property type="entry name" value="TPR-like_helical_dom_sf"/>
</dbReference>
<dbReference type="AlphaFoldDB" id="A0A978VDN5"/>
<sequence>MARQLDSYSLCMYRNRSFQHDLPRPSEVIIPHASSSISLGSKLNFRAETRYQENPSRKSVLRHGFMWDGSIIDVSSSGKLVKEYVDDGRHEDAVQVYVKMLECGIPVEEFRFFPMLIKAFGAISDIEKVRQIHGHLLKLGALDDIYVLNSLLGVYWKCGVAEDAIQLFEKICTKDLVSWNTMISGFCHSGDYMGSLRIFSQMIRQHGVFPNRVACLSALSSCASIESLIHGREIHAFVVKNNFGDEFLFSALIDMYMKCGDVKNAEFIFGGILNDDSIKGNTVVWNVMISGYVSNGYLSQAVELFQEMLAIQILPDFSTMIAVSGDSSHNQSEEIYAAIDSLTTQIAKAGCI</sequence>
<comment type="caution">
    <text evidence="3">The sequence shown here is derived from an EMBL/GenBank/DDBJ whole genome shotgun (WGS) entry which is preliminary data.</text>
</comment>
<evidence type="ECO:0000313" key="3">
    <source>
        <dbReference type="EMBL" id="KAH7528474.1"/>
    </source>
</evidence>
<feature type="repeat" description="PPR" evidence="2">
    <location>
        <begin position="281"/>
        <end position="315"/>
    </location>
</feature>
<name>A0A978VDN5_ZIZJJ</name>
<dbReference type="InterPro" id="IPR046960">
    <property type="entry name" value="PPR_At4g14850-like_plant"/>
</dbReference>
<gene>
    <name evidence="3" type="ORF">FEM48_Zijuj05G0076000</name>
</gene>
<dbReference type="InterPro" id="IPR002885">
    <property type="entry name" value="PPR_rpt"/>
</dbReference>
<accession>A0A978VDN5</accession>
<dbReference type="PROSITE" id="PS51375">
    <property type="entry name" value="PPR"/>
    <property type="match status" value="3"/>
</dbReference>
<dbReference type="Proteomes" id="UP000813462">
    <property type="component" value="Unassembled WGS sequence"/>
</dbReference>
<dbReference type="GO" id="GO:0009451">
    <property type="term" value="P:RNA modification"/>
    <property type="evidence" value="ECO:0007669"/>
    <property type="project" value="InterPro"/>
</dbReference>
<reference evidence="3" key="1">
    <citation type="journal article" date="2021" name="Front. Plant Sci.">
        <title>Chromosome-Scale Genome Assembly for Chinese Sour Jujube and Insights Into Its Genome Evolution and Domestication Signature.</title>
        <authorList>
            <person name="Shen L.-Y."/>
            <person name="Luo H."/>
            <person name="Wang X.-L."/>
            <person name="Wang X.-M."/>
            <person name="Qiu X.-J."/>
            <person name="Liu H."/>
            <person name="Zhou S.-S."/>
            <person name="Jia K.-H."/>
            <person name="Nie S."/>
            <person name="Bao Y.-T."/>
            <person name="Zhang R.-G."/>
            <person name="Yun Q.-Z."/>
            <person name="Chai Y.-H."/>
            <person name="Lu J.-Y."/>
            <person name="Li Y."/>
            <person name="Zhao S.-W."/>
            <person name="Mao J.-F."/>
            <person name="Jia S.-G."/>
            <person name="Mao Y.-M."/>
        </authorList>
    </citation>
    <scope>NUCLEOTIDE SEQUENCE</scope>
    <source>
        <strain evidence="3">AT0</strain>
        <tissue evidence="3">Leaf</tissue>
    </source>
</reference>
<dbReference type="GO" id="GO:0003723">
    <property type="term" value="F:RNA binding"/>
    <property type="evidence" value="ECO:0007669"/>
    <property type="project" value="InterPro"/>
</dbReference>
<dbReference type="PANTHER" id="PTHR24015:SF1703">
    <property type="entry name" value="OS12G0289800 PROTEIN"/>
    <property type="match status" value="1"/>
</dbReference>
<dbReference type="Gene3D" id="1.25.40.10">
    <property type="entry name" value="Tetratricopeptide repeat domain"/>
    <property type="match status" value="2"/>
</dbReference>
<evidence type="ECO:0008006" key="5">
    <source>
        <dbReference type="Google" id="ProtNLM"/>
    </source>
</evidence>
<evidence type="ECO:0000313" key="4">
    <source>
        <dbReference type="Proteomes" id="UP000813462"/>
    </source>
</evidence>
<evidence type="ECO:0000256" key="1">
    <source>
        <dbReference type="ARBA" id="ARBA00022737"/>
    </source>
</evidence>
<keyword evidence="1" id="KW-0677">Repeat</keyword>
<dbReference type="SUPFAM" id="SSF81901">
    <property type="entry name" value="HCP-like"/>
    <property type="match status" value="1"/>
</dbReference>
<dbReference type="Pfam" id="PF13041">
    <property type="entry name" value="PPR_2"/>
    <property type="match status" value="1"/>
</dbReference>